<dbReference type="Gene3D" id="3.60.21.10">
    <property type="match status" value="1"/>
</dbReference>
<proteinExistence type="inferred from homology"/>
<evidence type="ECO:0000256" key="4">
    <source>
        <dbReference type="ARBA" id="ARBA00025742"/>
    </source>
</evidence>
<accession>A0ABY7W1D9</accession>
<evidence type="ECO:0000256" key="2">
    <source>
        <dbReference type="ARBA" id="ARBA00022801"/>
    </source>
</evidence>
<reference evidence="7 8" key="1">
    <citation type="submission" date="2023-02" db="EMBL/GenBank/DDBJ databases">
        <title>Genome sequence of Lentisphaera profundi SAORIC-696.</title>
        <authorList>
            <person name="Kim e."/>
            <person name="Cho J.-C."/>
            <person name="Choi A."/>
            <person name="Kang I."/>
        </authorList>
    </citation>
    <scope>NUCLEOTIDE SEQUENCE [LARGE SCALE GENOMIC DNA]</scope>
    <source>
        <strain evidence="7 8">SAORIC-696</strain>
    </source>
</reference>
<dbReference type="InterPro" id="IPR029052">
    <property type="entry name" value="Metallo-depent_PP-like"/>
</dbReference>
<dbReference type="Pfam" id="PF00149">
    <property type="entry name" value="Metallophos"/>
    <property type="match status" value="1"/>
</dbReference>
<dbReference type="EMBL" id="CP117812">
    <property type="protein sequence ID" value="WDE98937.1"/>
    <property type="molecule type" value="Genomic_DNA"/>
</dbReference>
<feature type="signal peptide" evidence="5">
    <location>
        <begin position="1"/>
        <end position="32"/>
    </location>
</feature>
<dbReference type="SUPFAM" id="SSF56300">
    <property type="entry name" value="Metallo-dependent phosphatases"/>
    <property type="match status" value="1"/>
</dbReference>
<dbReference type="InterPro" id="IPR050884">
    <property type="entry name" value="CNP_phosphodiesterase-III"/>
</dbReference>
<sequence>MPITLPPITRRQFVKHSLALGGTAFIAPNALASVEAETIPLDPNRVALFSDTHISANPKQSYPGTKWPGSPVAESDHEWVNMADAFTQAANSVIALNPRPAHLIINGDCALSNGKEGEYKELVRLLEPLRLAGITIHVTIGNHDNRERLWELLPFLKKQQMGIHADVIELPHANIILLDSKTRSLGGKQLTWLSNQLDQRADKPALIFSHYNPYANRGVRPIPGLRDGKALLNLLSKRKHARAYIYGHTHEWQHDQQDHLHIVNLPAVAYYFGKGHANAWVDMKLTETSADLELQCINAKHKQHGDRRQLILKDI</sequence>
<keyword evidence="5" id="KW-0732">Signal</keyword>
<dbReference type="PROSITE" id="PS51318">
    <property type="entry name" value="TAT"/>
    <property type="match status" value="1"/>
</dbReference>
<gene>
    <name evidence="7" type="ORF">PQO03_13945</name>
</gene>
<dbReference type="InterPro" id="IPR004843">
    <property type="entry name" value="Calcineurin-like_PHP"/>
</dbReference>
<dbReference type="RefSeq" id="WP_274153803.1">
    <property type="nucleotide sequence ID" value="NZ_CP117812.1"/>
</dbReference>
<dbReference type="NCBIfam" id="TIGR01409">
    <property type="entry name" value="TAT_signal_seq"/>
    <property type="match status" value="1"/>
</dbReference>
<evidence type="ECO:0000256" key="3">
    <source>
        <dbReference type="ARBA" id="ARBA00023004"/>
    </source>
</evidence>
<dbReference type="PANTHER" id="PTHR42988:SF2">
    <property type="entry name" value="CYCLIC NUCLEOTIDE PHOSPHODIESTERASE CBUA0032-RELATED"/>
    <property type="match status" value="1"/>
</dbReference>
<name>A0ABY7W1D9_9BACT</name>
<keyword evidence="3" id="KW-0408">Iron</keyword>
<evidence type="ECO:0000256" key="5">
    <source>
        <dbReference type="SAM" id="SignalP"/>
    </source>
</evidence>
<evidence type="ECO:0000256" key="1">
    <source>
        <dbReference type="ARBA" id="ARBA00022723"/>
    </source>
</evidence>
<keyword evidence="2" id="KW-0378">Hydrolase</keyword>
<dbReference type="InterPro" id="IPR019546">
    <property type="entry name" value="TAT_signal_bac_arc"/>
</dbReference>
<keyword evidence="1" id="KW-0479">Metal-binding</keyword>
<protein>
    <submittedName>
        <fullName evidence="7">Metallophosphoesterase</fullName>
    </submittedName>
</protein>
<organism evidence="7 8">
    <name type="scientific">Lentisphaera profundi</name>
    <dbReference type="NCBI Taxonomy" id="1658616"/>
    <lineage>
        <taxon>Bacteria</taxon>
        <taxon>Pseudomonadati</taxon>
        <taxon>Lentisphaerota</taxon>
        <taxon>Lentisphaeria</taxon>
        <taxon>Lentisphaerales</taxon>
        <taxon>Lentisphaeraceae</taxon>
        <taxon>Lentisphaera</taxon>
    </lineage>
</organism>
<evidence type="ECO:0000313" key="8">
    <source>
        <dbReference type="Proteomes" id="UP001214250"/>
    </source>
</evidence>
<dbReference type="PANTHER" id="PTHR42988">
    <property type="entry name" value="PHOSPHOHYDROLASE"/>
    <property type="match status" value="1"/>
</dbReference>
<dbReference type="Proteomes" id="UP001214250">
    <property type="component" value="Chromosome 2"/>
</dbReference>
<comment type="similarity">
    <text evidence="4">Belongs to the cyclic nucleotide phosphodiesterase class-III family.</text>
</comment>
<evidence type="ECO:0000259" key="6">
    <source>
        <dbReference type="Pfam" id="PF00149"/>
    </source>
</evidence>
<feature type="chain" id="PRO_5045072229" evidence="5">
    <location>
        <begin position="33"/>
        <end position="315"/>
    </location>
</feature>
<keyword evidence="8" id="KW-1185">Reference proteome</keyword>
<evidence type="ECO:0000313" key="7">
    <source>
        <dbReference type="EMBL" id="WDE98937.1"/>
    </source>
</evidence>
<dbReference type="InterPro" id="IPR006311">
    <property type="entry name" value="TAT_signal"/>
</dbReference>
<feature type="domain" description="Calcineurin-like phosphoesterase" evidence="6">
    <location>
        <begin position="45"/>
        <end position="251"/>
    </location>
</feature>